<keyword evidence="4" id="KW-0479">Metal-binding</keyword>
<comment type="caution">
    <text evidence="7">The sequence shown here is derived from an EMBL/GenBank/DDBJ whole genome shotgun (WGS) entry which is preliminary data.</text>
</comment>
<protein>
    <submittedName>
        <fullName evidence="7">Globin</fullName>
    </submittedName>
</protein>
<evidence type="ECO:0000256" key="3">
    <source>
        <dbReference type="ARBA" id="ARBA00022617"/>
    </source>
</evidence>
<dbReference type="PROSITE" id="PS01213">
    <property type="entry name" value="GLOBIN_FAM_2"/>
    <property type="match status" value="1"/>
</dbReference>
<dbReference type="PANTHER" id="PTHR47366">
    <property type="entry name" value="TWO-ON-TWO HEMOGLOBIN-3"/>
    <property type="match status" value="1"/>
</dbReference>
<evidence type="ECO:0000256" key="2">
    <source>
        <dbReference type="ARBA" id="ARBA00022448"/>
    </source>
</evidence>
<dbReference type="EMBL" id="JBHTKL010000001">
    <property type="protein sequence ID" value="MFD1017872.1"/>
    <property type="molecule type" value="Genomic_DNA"/>
</dbReference>
<sequence>MEYSGTMYEAIGGRDTVEVLVDAFYQHVGKHPALIPIFPSDLTETARKQKQFLTQFFGGPALYTEEHGHPMLRARHLPFEITPTRKDAWLSCMEKALDEAAIDEPYRSAILERLTMTAQHMMNTPEKEKGESM</sequence>
<dbReference type="Pfam" id="PF01152">
    <property type="entry name" value="Bac_globin"/>
    <property type="match status" value="1"/>
</dbReference>
<comment type="similarity">
    <text evidence="6">Belongs to the truncated hemoglobin family. Group II subfamily.</text>
</comment>
<proteinExistence type="inferred from homology"/>
<dbReference type="InterPro" id="IPR044203">
    <property type="entry name" value="GlbO/GLB3-like"/>
</dbReference>
<dbReference type="Gene3D" id="1.10.490.10">
    <property type="entry name" value="Globins"/>
    <property type="match status" value="1"/>
</dbReference>
<dbReference type="InterPro" id="IPR009050">
    <property type="entry name" value="Globin-like_sf"/>
</dbReference>
<evidence type="ECO:0000256" key="1">
    <source>
        <dbReference type="ARBA" id="ARBA00001971"/>
    </source>
</evidence>
<keyword evidence="8" id="KW-1185">Reference proteome</keyword>
<comment type="cofactor">
    <cofactor evidence="1">
        <name>heme</name>
        <dbReference type="ChEBI" id="CHEBI:30413"/>
    </cofactor>
</comment>
<name>A0ABW3KVH2_9BACI</name>
<keyword evidence="2" id="KW-0813">Transport</keyword>
<reference evidence="8" key="1">
    <citation type="journal article" date="2019" name="Int. J. Syst. Evol. Microbiol.">
        <title>The Global Catalogue of Microorganisms (GCM) 10K type strain sequencing project: providing services to taxonomists for standard genome sequencing and annotation.</title>
        <authorList>
            <consortium name="The Broad Institute Genomics Platform"/>
            <consortium name="The Broad Institute Genome Sequencing Center for Infectious Disease"/>
            <person name="Wu L."/>
            <person name="Ma J."/>
        </authorList>
    </citation>
    <scope>NUCLEOTIDE SEQUENCE [LARGE SCALE GENOMIC DNA]</scope>
    <source>
        <strain evidence="8">CCUG 56607</strain>
    </source>
</reference>
<keyword evidence="3" id="KW-0349">Heme</keyword>
<organism evidence="7 8">
    <name type="scientific">Thalassobacillus hwangdonensis</name>
    <dbReference type="NCBI Taxonomy" id="546108"/>
    <lineage>
        <taxon>Bacteria</taxon>
        <taxon>Bacillati</taxon>
        <taxon>Bacillota</taxon>
        <taxon>Bacilli</taxon>
        <taxon>Bacillales</taxon>
        <taxon>Bacillaceae</taxon>
        <taxon>Thalassobacillus</taxon>
    </lineage>
</organism>
<evidence type="ECO:0000256" key="4">
    <source>
        <dbReference type="ARBA" id="ARBA00022723"/>
    </source>
</evidence>
<evidence type="ECO:0000313" key="7">
    <source>
        <dbReference type="EMBL" id="MFD1017872.1"/>
    </source>
</evidence>
<evidence type="ECO:0000256" key="6">
    <source>
        <dbReference type="ARBA" id="ARBA00034496"/>
    </source>
</evidence>
<dbReference type="Proteomes" id="UP001596990">
    <property type="component" value="Unassembled WGS sequence"/>
</dbReference>
<dbReference type="SUPFAM" id="SSF46458">
    <property type="entry name" value="Globin-like"/>
    <property type="match status" value="1"/>
</dbReference>
<dbReference type="InterPro" id="IPR001486">
    <property type="entry name" value="Hemoglobin_trunc"/>
</dbReference>
<accession>A0ABW3KVH2</accession>
<keyword evidence="5" id="KW-0408">Iron</keyword>
<gene>
    <name evidence="7" type="ORF">ACFQ2J_01560</name>
</gene>
<dbReference type="InterPro" id="IPR012292">
    <property type="entry name" value="Globin/Proto"/>
</dbReference>
<dbReference type="InterPro" id="IPR019795">
    <property type="entry name" value="Globin_bac-like_CS"/>
</dbReference>
<dbReference type="PANTHER" id="PTHR47366:SF1">
    <property type="entry name" value="TWO-ON-TWO HEMOGLOBIN-3"/>
    <property type="match status" value="1"/>
</dbReference>
<evidence type="ECO:0000313" key="8">
    <source>
        <dbReference type="Proteomes" id="UP001596990"/>
    </source>
</evidence>
<dbReference type="RefSeq" id="WP_386055950.1">
    <property type="nucleotide sequence ID" value="NZ_JBHTKL010000001.1"/>
</dbReference>
<evidence type="ECO:0000256" key="5">
    <source>
        <dbReference type="ARBA" id="ARBA00023004"/>
    </source>
</evidence>